<name>A0AA38GWV2_TAXCH</name>
<sequence length="197" mass="22477">MLEQQVLGNEEEEEADNNNQPSPGENANVGVDNNNVNIHVQPENKKARLVVELTNDIKRISPPKFDGTTLGDGAKKWLRKMEKYFEIRNFSEETKEIWGAYQISHEASSCWDSRKFELKIDESNITWDQFKGLPPKRVFDFMIEIKPGIEPISKALYRMTTTKLLDLKAQLHEILSRVPDPNGDFMVVTDASGEILG</sequence>
<dbReference type="Proteomes" id="UP000824469">
    <property type="component" value="Unassembled WGS sequence"/>
</dbReference>
<gene>
    <name evidence="2" type="ORF">KI387_001821</name>
</gene>
<dbReference type="EMBL" id="JAHRHJ020000001">
    <property type="protein sequence ID" value="KAH9329713.1"/>
    <property type="molecule type" value="Genomic_DNA"/>
</dbReference>
<reference evidence="2 3" key="1">
    <citation type="journal article" date="2021" name="Nat. Plants">
        <title>The Taxus genome provides insights into paclitaxel biosynthesis.</title>
        <authorList>
            <person name="Xiong X."/>
            <person name="Gou J."/>
            <person name="Liao Q."/>
            <person name="Li Y."/>
            <person name="Zhou Q."/>
            <person name="Bi G."/>
            <person name="Li C."/>
            <person name="Du R."/>
            <person name="Wang X."/>
            <person name="Sun T."/>
            <person name="Guo L."/>
            <person name="Liang H."/>
            <person name="Lu P."/>
            <person name="Wu Y."/>
            <person name="Zhang Z."/>
            <person name="Ro D.K."/>
            <person name="Shang Y."/>
            <person name="Huang S."/>
            <person name="Yan J."/>
        </authorList>
    </citation>
    <scope>NUCLEOTIDE SEQUENCE [LARGE SCALE GENOMIC DNA]</scope>
    <source>
        <strain evidence="2">Ta-2019</strain>
    </source>
</reference>
<keyword evidence="3" id="KW-1185">Reference proteome</keyword>
<evidence type="ECO:0000256" key="1">
    <source>
        <dbReference type="SAM" id="MobiDB-lite"/>
    </source>
</evidence>
<protein>
    <submittedName>
        <fullName evidence="2">Uncharacterized protein</fullName>
    </submittedName>
</protein>
<accession>A0AA38GWV2</accession>
<feature type="region of interest" description="Disordered" evidence="1">
    <location>
        <begin position="1"/>
        <end position="32"/>
    </location>
</feature>
<evidence type="ECO:0000313" key="3">
    <source>
        <dbReference type="Proteomes" id="UP000824469"/>
    </source>
</evidence>
<feature type="non-terminal residue" evidence="2">
    <location>
        <position position="1"/>
    </location>
</feature>
<evidence type="ECO:0000313" key="2">
    <source>
        <dbReference type="EMBL" id="KAH9329713.1"/>
    </source>
</evidence>
<organism evidence="2 3">
    <name type="scientific">Taxus chinensis</name>
    <name type="common">Chinese yew</name>
    <name type="synonym">Taxus wallichiana var. chinensis</name>
    <dbReference type="NCBI Taxonomy" id="29808"/>
    <lineage>
        <taxon>Eukaryota</taxon>
        <taxon>Viridiplantae</taxon>
        <taxon>Streptophyta</taxon>
        <taxon>Embryophyta</taxon>
        <taxon>Tracheophyta</taxon>
        <taxon>Spermatophyta</taxon>
        <taxon>Pinopsida</taxon>
        <taxon>Pinidae</taxon>
        <taxon>Conifers II</taxon>
        <taxon>Cupressales</taxon>
        <taxon>Taxaceae</taxon>
        <taxon>Taxus</taxon>
    </lineage>
</organism>
<proteinExistence type="predicted"/>
<comment type="caution">
    <text evidence="2">The sequence shown here is derived from an EMBL/GenBank/DDBJ whole genome shotgun (WGS) entry which is preliminary data.</text>
</comment>
<dbReference type="AlphaFoldDB" id="A0AA38GWV2"/>